<comment type="caution">
    <text evidence="1">The sequence shown here is derived from an EMBL/GenBank/DDBJ whole genome shotgun (WGS) entry which is preliminary data.</text>
</comment>
<accession>A0A7X5YIF6</accession>
<evidence type="ECO:0000313" key="2">
    <source>
        <dbReference type="Proteomes" id="UP000587415"/>
    </source>
</evidence>
<evidence type="ECO:0000313" key="1">
    <source>
        <dbReference type="EMBL" id="NJC40527.1"/>
    </source>
</evidence>
<protein>
    <submittedName>
        <fullName evidence="1">Uncharacterized protein</fullName>
    </submittedName>
</protein>
<dbReference type="AlphaFoldDB" id="A0A7X5YIF6"/>
<keyword evidence="2" id="KW-1185">Reference proteome</keyword>
<sequence length="224" mass="23243">MTAATARPQTALKRLAGVLAFVCLVLFLLAIEQKQTVAAWEAVRYEAVPAARRVADWAGRLPSGAADGFQGLKAAVKGAGGPLAATPGSTAILSGEYGPADADTREAAGSLTMVRAELRFETGDTLRTRPLRIAFGRESFAPGQTFAARLNAPADAQVELRAVVPPARGQAAPPLKLCGGEPAGVVALLHRGSRVDVMLFRPGFVIGGETPPAALCGAWTFEAR</sequence>
<dbReference type="RefSeq" id="WP_168045399.1">
    <property type="nucleotide sequence ID" value="NZ_JAATJM010000001.1"/>
</dbReference>
<dbReference type="Proteomes" id="UP000587415">
    <property type="component" value="Unassembled WGS sequence"/>
</dbReference>
<dbReference type="EMBL" id="JAATJM010000001">
    <property type="protein sequence ID" value="NJC40527.1"/>
    <property type="molecule type" value="Genomic_DNA"/>
</dbReference>
<name>A0A7X5YIF6_9CAUL</name>
<gene>
    <name evidence="1" type="ORF">GGQ87_000785</name>
</gene>
<reference evidence="1 2" key="1">
    <citation type="submission" date="2020-03" db="EMBL/GenBank/DDBJ databases">
        <title>Genomic Encyclopedia of Type Strains, Phase IV (KMG-IV): sequencing the most valuable type-strain genomes for metagenomic binning, comparative biology and taxonomic classification.</title>
        <authorList>
            <person name="Goeker M."/>
        </authorList>
    </citation>
    <scope>NUCLEOTIDE SEQUENCE [LARGE SCALE GENOMIC DNA]</scope>
    <source>
        <strain evidence="1 2">DSM 4736</strain>
    </source>
</reference>
<organism evidence="1 2">
    <name type="scientific">Brevundimonas alba</name>
    <dbReference type="NCBI Taxonomy" id="74314"/>
    <lineage>
        <taxon>Bacteria</taxon>
        <taxon>Pseudomonadati</taxon>
        <taxon>Pseudomonadota</taxon>
        <taxon>Alphaproteobacteria</taxon>
        <taxon>Caulobacterales</taxon>
        <taxon>Caulobacteraceae</taxon>
        <taxon>Brevundimonas</taxon>
    </lineage>
</organism>
<proteinExistence type="predicted"/>